<reference evidence="7" key="2">
    <citation type="submission" date="2023-01" db="EMBL/GenBank/DDBJ databases">
        <authorList>
            <person name="Petersen C."/>
        </authorList>
    </citation>
    <scope>NUCLEOTIDE SEQUENCE</scope>
    <source>
        <strain evidence="7">IBT 15450</strain>
    </source>
</reference>
<dbReference type="InterPro" id="IPR051575">
    <property type="entry name" value="Myb-like_DNA-bd"/>
</dbReference>
<dbReference type="GO" id="GO:0000978">
    <property type="term" value="F:RNA polymerase II cis-regulatory region sequence-specific DNA binding"/>
    <property type="evidence" value="ECO:0007669"/>
    <property type="project" value="TreeGrafter"/>
</dbReference>
<comment type="caution">
    <text evidence="7">The sequence shown here is derived from an EMBL/GenBank/DDBJ whole genome shotgun (WGS) entry which is preliminary data.</text>
</comment>
<feature type="domain" description="Myb-like" evidence="5">
    <location>
        <begin position="7"/>
        <end position="55"/>
    </location>
</feature>
<keyword evidence="2" id="KW-0238">DNA-binding</keyword>
<organism evidence="7 8">
    <name type="scientific">Penicillium canescens</name>
    <dbReference type="NCBI Taxonomy" id="5083"/>
    <lineage>
        <taxon>Eukaryota</taxon>
        <taxon>Fungi</taxon>
        <taxon>Dikarya</taxon>
        <taxon>Ascomycota</taxon>
        <taxon>Pezizomycotina</taxon>
        <taxon>Eurotiomycetes</taxon>
        <taxon>Eurotiomycetidae</taxon>
        <taxon>Eurotiales</taxon>
        <taxon>Aspergillaceae</taxon>
        <taxon>Penicillium</taxon>
    </lineage>
</organism>
<evidence type="ECO:0000256" key="2">
    <source>
        <dbReference type="ARBA" id="ARBA00023125"/>
    </source>
</evidence>
<dbReference type="Proteomes" id="UP001219568">
    <property type="component" value="Unassembled WGS sequence"/>
</dbReference>
<evidence type="ECO:0000256" key="1">
    <source>
        <dbReference type="ARBA" id="ARBA00023015"/>
    </source>
</evidence>
<evidence type="ECO:0000313" key="8">
    <source>
        <dbReference type="Proteomes" id="UP001219568"/>
    </source>
</evidence>
<dbReference type="InterPro" id="IPR017930">
    <property type="entry name" value="Myb_dom"/>
</dbReference>
<evidence type="ECO:0000259" key="5">
    <source>
        <dbReference type="PROSITE" id="PS50090"/>
    </source>
</evidence>
<dbReference type="SUPFAM" id="SSF46689">
    <property type="entry name" value="Homeodomain-like"/>
    <property type="match status" value="1"/>
</dbReference>
<keyword evidence="4" id="KW-0539">Nucleus</keyword>
<dbReference type="EMBL" id="JAQJZL010000002">
    <property type="protein sequence ID" value="KAJ6051938.1"/>
    <property type="molecule type" value="Genomic_DNA"/>
</dbReference>
<keyword evidence="1" id="KW-0805">Transcription regulation</keyword>
<dbReference type="PROSITE" id="PS50090">
    <property type="entry name" value="MYB_LIKE"/>
    <property type="match status" value="1"/>
</dbReference>
<dbReference type="GO" id="GO:0019185">
    <property type="term" value="C:snRNA-activating protein complex"/>
    <property type="evidence" value="ECO:0007669"/>
    <property type="project" value="TreeGrafter"/>
</dbReference>
<dbReference type="AlphaFoldDB" id="A0AAD6IKI4"/>
<dbReference type="InterPro" id="IPR009057">
    <property type="entry name" value="Homeodomain-like_sf"/>
</dbReference>
<dbReference type="GO" id="GO:0042795">
    <property type="term" value="P:snRNA transcription by RNA polymerase II"/>
    <property type="evidence" value="ECO:0007669"/>
    <property type="project" value="TreeGrafter"/>
</dbReference>
<dbReference type="PROSITE" id="PS51294">
    <property type="entry name" value="HTH_MYB"/>
    <property type="match status" value="1"/>
</dbReference>
<sequence>MPRAARKWTPDEDNLLSREVHTQLAEGKVKDWRVIADKISGRTNKDCRKRWHNALSGVFNKGYWTEEEDTLLTRAVQTHGET</sequence>
<protein>
    <submittedName>
        <fullName evidence="7">Uncharacterized protein</fullName>
    </submittedName>
</protein>
<keyword evidence="8" id="KW-1185">Reference proteome</keyword>
<feature type="domain" description="HTH myb-type" evidence="6">
    <location>
        <begin position="1"/>
        <end position="59"/>
    </location>
</feature>
<dbReference type="GO" id="GO:0042796">
    <property type="term" value="P:snRNA transcription by RNA polymerase III"/>
    <property type="evidence" value="ECO:0007669"/>
    <property type="project" value="TreeGrafter"/>
</dbReference>
<name>A0AAD6IKI4_PENCN</name>
<accession>A0AAD6IKI4</accession>
<dbReference type="Gene3D" id="1.10.10.60">
    <property type="entry name" value="Homeodomain-like"/>
    <property type="match status" value="1"/>
</dbReference>
<keyword evidence="3" id="KW-0804">Transcription</keyword>
<dbReference type="PANTHER" id="PTHR46621">
    <property type="entry name" value="SNRNA-ACTIVATING PROTEIN COMPLEX SUBUNIT 4"/>
    <property type="match status" value="1"/>
</dbReference>
<gene>
    <name evidence="7" type="ORF">N7460_002472</name>
</gene>
<dbReference type="InterPro" id="IPR001005">
    <property type="entry name" value="SANT/Myb"/>
</dbReference>
<evidence type="ECO:0000259" key="6">
    <source>
        <dbReference type="PROSITE" id="PS51294"/>
    </source>
</evidence>
<dbReference type="Pfam" id="PF13921">
    <property type="entry name" value="Myb_DNA-bind_6"/>
    <property type="match status" value="1"/>
</dbReference>
<dbReference type="GO" id="GO:0001006">
    <property type="term" value="F:RNA polymerase III type 3 promoter sequence-specific DNA binding"/>
    <property type="evidence" value="ECO:0007669"/>
    <property type="project" value="TreeGrafter"/>
</dbReference>
<evidence type="ECO:0000256" key="4">
    <source>
        <dbReference type="ARBA" id="ARBA00023242"/>
    </source>
</evidence>
<evidence type="ECO:0000313" key="7">
    <source>
        <dbReference type="EMBL" id="KAJ6051938.1"/>
    </source>
</evidence>
<proteinExistence type="predicted"/>
<evidence type="ECO:0000256" key="3">
    <source>
        <dbReference type="ARBA" id="ARBA00023163"/>
    </source>
</evidence>
<dbReference type="PANTHER" id="PTHR46621:SF1">
    <property type="entry name" value="SNRNA-ACTIVATING PROTEIN COMPLEX SUBUNIT 4"/>
    <property type="match status" value="1"/>
</dbReference>
<dbReference type="SMART" id="SM00717">
    <property type="entry name" value="SANT"/>
    <property type="match status" value="1"/>
</dbReference>
<reference evidence="7" key="1">
    <citation type="journal article" date="2023" name="IMA Fungus">
        <title>Comparative genomic study of the Penicillium genus elucidates a diverse pangenome and 15 lateral gene transfer events.</title>
        <authorList>
            <person name="Petersen C."/>
            <person name="Sorensen T."/>
            <person name="Nielsen M.R."/>
            <person name="Sondergaard T.E."/>
            <person name="Sorensen J.L."/>
            <person name="Fitzpatrick D.A."/>
            <person name="Frisvad J.C."/>
            <person name="Nielsen K.L."/>
        </authorList>
    </citation>
    <scope>NUCLEOTIDE SEQUENCE</scope>
    <source>
        <strain evidence="7">IBT 15450</strain>
    </source>
</reference>
<dbReference type="CDD" id="cd00167">
    <property type="entry name" value="SANT"/>
    <property type="match status" value="1"/>
</dbReference>